<comment type="caution">
    <text evidence="1">The sequence shown here is derived from an EMBL/GenBank/DDBJ whole genome shotgun (WGS) entry which is preliminary data.</text>
</comment>
<name>A0A2J6WPB6_9BACT</name>
<evidence type="ECO:0000313" key="1">
    <source>
        <dbReference type="EMBL" id="PMP72242.1"/>
    </source>
</evidence>
<protein>
    <submittedName>
        <fullName evidence="1">Uncharacterized protein</fullName>
    </submittedName>
</protein>
<evidence type="ECO:0000313" key="2">
    <source>
        <dbReference type="Proteomes" id="UP000242881"/>
    </source>
</evidence>
<accession>A0A2J6WPB6</accession>
<dbReference type="RefSeq" id="WP_424604982.1">
    <property type="nucleotide sequence ID" value="NZ_JBNAVA010000002.1"/>
</dbReference>
<organism evidence="1 2">
    <name type="scientific">Calditerrivibrio nitroreducens</name>
    <dbReference type="NCBI Taxonomy" id="477976"/>
    <lineage>
        <taxon>Bacteria</taxon>
        <taxon>Pseudomonadati</taxon>
        <taxon>Deferribacterota</taxon>
        <taxon>Deferribacteres</taxon>
        <taxon>Deferribacterales</taxon>
        <taxon>Calditerrivibrionaceae</taxon>
    </lineage>
</organism>
<dbReference type="AlphaFoldDB" id="A0A2J6WPB6"/>
<sequence length="59" mass="6604">MGQQDKGKGKVERLEAVEVKCPKCGYLSIIYIPKEDIPKCPECGTQMVINELLDEGKSY</sequence>
<gene>
    <name evidence="1" type="ORF">C0187_02085</name>
</gene>
<dbReference type="EMBL" id="PNIN01000025">
    <property type="protein sequence ID" value="PMP72242.1"/>
    <property type="molecule type" value="Genomic_DNA"/>
</dbReference>
<reference evidence="1 2" key="1">
    <citation type="submission" date="2018-01" db="EMBL/GenBank/DDBJ databases">
        <title>Metagenomic assembled genomes from two thermal pools in the Uzon Caldera, Kamchatka, Russia.</title>
        <authorList>
            <person name="Wilkins L."/>
            <person name="Ettinger C."/>
        </authorList>
    </citation>
    <scope>NUCLEOTIDE SEQUENCE [LARGE SCALE GENOMIC DNA]</scope>
    <source>
        <strain evidence="1">ZAV-05</strain>
    </source>
</reference>
<proteinExistence type="predicted"/>
<dbReference type="Proteomes" id="UP000242881">
    <property type="component" value="Unassembled WGS sequence"/>
</dbReference>